<dbReference type="EMBL" id="GL636531">
    <property type="protein sequence ID" value="EFW13215.1"/>
    <property type="molecule type" value="Genomic_DNA"/>
</dbReference>
<protein>
    <recommendedName>
        <fullName evidence="2">HAUS augmin-like complex subunit 6 N-terminal domain-containing protein</fullName>
    </recommendedName>
</protein>
<feature type="region of interest" description="Disordered" evidence="1">
    <location>
        <begin position="504"/>
        <end position="564"/>
    </location>
</feature>
<evidence type="ECO:0000313" key="3">
    <source>
        <dbReference type="EMBL" id="EFW13215.1"/>
    </source>
</evidence>
<dbReference type="OMA" id="IEWALYH"/>
<feature type="domain" description="HAUS augmin-like complex subunit 6 N-terminal" evidence="2">
    <location>
        <begin position="26"/>
        <end position="229"/>
    </location>
</feature>
<dbReference type="InterPro" id="IPR028163">
    <property type="entry name" value="HAUS_6_N"/>
</dbReference>
<feature type="region of interest" description="Disordered" evidence="1">
    <location>
        <begin position="400"/>
        <end position="424"/>
    </location>
</feature>
<dbReference type="AlphaFoldDB" id="E9DK40"/>
<reference evidence="4" key="1">
    <citation type="journal article" date="2010" name="Genome Res.">
        <title>Population genomic sequencing of Coccidioides fungi reveals recent hybridization and transposon control.</title>
        <authorList>
            <person name="Neafsey D.E."/>
            <person name="Barker B.M."/>
            <person name="Sharpton T.J."/>
            <person name="Stajich J.E."/>
            <person name="Park D.J."/>
            <person name="Whiston E."/>
            <person name="Hung C.-Y."/>
            <person name="McMahan C."/>
            <person name="White J."/>
            <person name="Sykes S."/>
            <person name="Heiman D."/>
            <person name="Young S."/>
            <person name="Zeng Q."/>
            <person name="Abouelleil A."/>
            <person name="Aftuck L."/>
            <person name="Bessette D."/>
            <person name="Brown A."/>
            <person name="FitzGerald M."/>
            <person name="Lui A."/>
            <person name="Macdonald J.P."/>
            <person name="Priest M."/>
            <person name="Orbach M.J."/>
            <person name="Galgiani J.N."/>
            <person name="Kirkland T.N."/>
            <person name="Cole G.T."/>
            <person name="Birren B.W."/>
            <person name="Henn M.R."/>
            <person name="Taylor J.W."/>
            <person name="Rounsley S.D."/>
        </authorList>
    </citation>
    <scope>NUCLEOTIDE SEQUENCE [LARGE SCALE GENOMIC DNA]</scope>
    <source>
        <strain evidence="4">RMSCC 757 / Silveira</strain>
    </source>
</reference>
<dbReference type="VEuPathDB" id="FungiDB:D8B26_004442"/>
<dbReference type="Proteomes" id="UP000002497">
    <property type="component" value="Unassembled WGS sequence"/>
</dbReference>
<gene>
    <name evidence="3" type="ORF">CPSG_10189</name>
</gene>
<feature type="compositionally biased region" description="Basic and acidic residues" evidence="1">
    <location>
        <begin position="400"/>
        <end position="416"/>
    </location>
</feature>
<organism evidence="4">
    <name type="scientific">Coccidioides posadasii (strain RMSCC 757 / Silveira)</name>
    <name type="common">Valley fever fungus</name>
    <dbReference type="NCBI Taxonomy" id="443226"/>
    <lineage>
        <taxon>Eukaryota</taxon>
        <taxon>Fungi</taxon>
        <taxon>Dikarya</taxon>
        <taxon>Ascomycota</taxon>
        <taxon>Pezizomycotina</taxon>
        <taxon>Eurotiomycetes</taxon>
        <taxon>Eurotiomycetidae</taxon>
        <taxon>Onygenales</taxon>
        <taxon>Onygenaceae</taxon>
        <taxon>Coccidioides</taxon>
    </lineage>
</organism>
<accession>E9DK40</accession>
<feature type="compositionally biased region" description="Polar residues" evidence="1">
    <location>
        <begin position="530"/>
        <end position="541"/>
    </location>
</feature>
<dbReference type="STRING" id="443226.E9DK40"/>
<dbReference type="eggNOG" id="ENOG502S4RN">
    <property type="taxonomic scope" value="Eukaryota"/>
</dbReference>
<feature type="compositionally biased region" description="Low complexity" evidence="1">
    <location>
        <begin position="467"/>
        <end position="478"/>
    </location>
</feature>
<dbReference type="VEuPathDB" id="FungiDB:CPSG_10189"/>
<dbReference type="Pfam" id="PF14661">
    <property type="entry name" value="HAUS6_N"/>
    <property type="match status" value="1"/>
</dbReference>
<evidence type="ECO:0000259" key="2">
    <source>
        <dbReference type="Pfam" id="PF14661"/>
    </source>
</evidence>
<evidence type="ECO:0000256" key="1">
    <source>
        <dbReference type="SAM" id="MobiDB-lite"/>
    </source>
</evidence>
<proteinExistence type="predicted"/>
<dbReference type="HOGENOM" id="CLU_013984_0_1_1"/>
<reference evidence="4" key="2">
    <citation type="submission" date="2010-03" db="EMBL/GenBank/DDBJ databases">
        <title>The genome sequence of Coccidioides posadasii strain Silveira.</title>
        <authorList>
            <consortium name="The Broad Institute Genome Sequencing Center for Infectious Disease"/>
            <person name="Neafsey D."/>
            <person name="Orbach M."/>
            <person name="Henn M.R."/>
            <person name="Cole G.T."/>
            <person name="Galgiani J."/>
            <person name="Gardner M.J."/>
            <person name="Kirkland T.N."/>
            <person name="Taylor J.W."/>
            <person name="Young S.K."/>
            <person name="Zeng Q."/>
            <person name="Koehrsen M."/>
            <person name="Alvarado L."/>
            <person name="Berlin A."/>
            <person name="Borenstein D."/>
            <person name="Chapman S.B."/>
            <person name="Chen Z."/>
            <person name="Engels R."/>
            <person name="Freedman E."/>
            <person name="Gellesch M."/>
            <person name="Goldberg J."/>
            <person name="Griggs A."/>
            <person name="Gujja S."/>
            <person name="Heilman E."/>
            <person name="Heiman D."/>
            <person name="Howarth C."/>
            <person name="Jen D."/>
            <person name="Larson L."/>
            <person name="Mehta T."/>
            <person name="Neiman D."/>
            <person name="Park D."/>
            <person name="Pearson M."/>
            <person name="Richards J."/>
            <person name="Roberts A."/>
            <person name="Saif S."/>
            <person name="Shea T."/>
            <person name="Shenoy N."/>
            <person name="Sisk P."/>
            <person name="Stolte C."/>
            <person name="Sykes S."/>
            <person name="Walk T."/>
            <person name="White J."/>
            <person name="Yandava C."/>
            <person name="Haas B."/>
            <person name="Nusbaum C."/>
            <person name="Birren B."/>
        </authorList>
    </citation>
    <scope>NUCLEOTIDE SEQUENCE [LARGE SCALE GENOMIC DNA]</scope>
    <source>
        <strain evidence="4">RMSCC 757 / Silveira</strain>
    </source>
</reference>
<name>E9DK40_COCPS</name>
<dbReference type="OrthoDB" id="5575722at2759"/>
<sequence length="639" mass="72089">MQRSSARSPTKQRVETWSGPAPLTIFLRNLKLLRLDTRSGWPNITLETLSGSQNTLRRRIQAVEWSLYHLFLIWDKNETHTKLQPFFPPLEPLQSVNLRAALFRMLSDLKKNGVLGREAILRKTMLDDCKSERFEEILASFSTAVLRKSLLPSQARSIAIDLATAQQLTACDQSNILPLILAYRSSLSSTINERKSLGCFYANLNQHLHAKADELSKRSPSGARSLLAADKVEHTRRNIISAWYGSGDWAKAILDGGLQVDLDPLLELDFSRLRLVAKTDGLDSVRSRRSSDLLADLDKRIAQQKSKLQKWREFRRTLTEDEPDATGTEAHSQNRVLAFRDHQKLTVASLAQIGQVAQNPNAQNPDYKTLLADFHESLAKFTLGAKLPDRRWKVESPIHQDREEERVHDGEEERAMAYKSDQAPSLQFPTRLREMEPSVGSISVGLSRDVSMQNASPPMEMSPAQIAEAAASQSYQSQEPNPHDHTHDISERADHSAFTLVERTRQSMSRLSVPEARPRQSLGKSRVSRHSQSFPINQFETPDNKQRQKQGQRSGATTPRDELFSEDADYASVFKSRPKIATSPVGSPIVHVPLYADDNAAEISDMEVCEVDSYFHLRRREFAFSKENDRTFGNSALGT</sequence>
<keyword evidence="4" id="KW-1185">Reference proteome</keyword>
<evidence type="ECO:0000313" key="4">
    <source>
        <dbReference type="Proteomes" id="UP000002497"/>
    </source>
</evidence>
<feature type="region of interest" description="Disordered" evidence="1">
    <location>
        <begin position="467"/>
        <end position="489"/>
    </location>
</feature>